<dbReference type="STRING" id="564608.C1MIK1"/>
<dbReference type="InterPro" id="IPR006597">
    <property type="entry name" value="Sel1-like"/>
</dbReference>
<dbReference type="AlphaFoldDB" id="C1MIK1"/>
<gene>
    <name evidence="1" type="ORF">MICPUCDRAFT_50597</name>
</gene>
<evidence type="ECO:0000313" key="1">
    <source>
        <dbReference type="EMBL" id="EEH60395.1"/>
    </source>
</evidence>
<reference evidence="1" key="1">
    <citation type="journal article" date="2009" name="Science">
        <title>Green evolution and dynamic adaptations revealed by genomes of the marine picoeukaryotes Micromonas.</title>
        <authorList>
            <person name="Worden A.Z."/>
            <person name="Lee J.H."/>
            <person name="Mock T."/>
            <person name="Rouze P."/>
            <person name="Simmons M.P."/>
            <person name="Aerts A.L."/>
            <person name="Allen A.E."/>
            <person name="Cuvelier M.L."/>
            <person name="Derelle E."/>
            <person name="Everett M.V."/>
            <person name="Foulon E."/>
            <person name="Grimwood J."/>
            <person name="Gundlach H."/>
            <person name="Henrissat B."/>
            <person name="Napoli C."/>
            <person name="McDonald S.M."/>
            <person name="Parker M.S."/>
            <person name="Rombauts S."/>
            <person name="Salamov A."/>
            <person name="Von Dassow P."/>
            <person name="Badger J.H."/>
            <person name="Coutinho P.M."/>
            <person name="Demir E."/>
            <person name="Dubchak I."/>
            <person name="Gentemann C."/>
            <person name="Eikrem W."/>
            <person name="Gready J.E."/>
            <person name="John U."/>
            <person name="Lanier W."/>
            <person name="Lindquist E.A."/>
            <person name="Lucas S."/>
            <person name="Mayer K.F."/>
            <person name="Moreau H."/>
            <person name="Not F."/>
            <person name="Otillar R."/>
            <person name="Panaud O."/>
            <person name="Pangilinan J."/>
            <person name="Paulsen I."/>
            <person name="Piegu B."/>
            <person name="Poliakov A."/>
            <person name="Robbens S."/>
            <person name="Schmutz J."/>
            <person name="Toulza E."/>
            <person name="Wyss T."/>
            <person name="Zelensky A."/>
            <person name="Zhou K."/>
            <person name="Armbrust E.V."/>
            <person name="Bhattacharya D."/>
            <person name="Goodenough U.W."/>
            <person name="Van de Peer Y."/>
            <person name="Grigoriev I.V."/>
        </authorList>
    </citation>
    <scope>NUCLEOTIDE SEQUENCE [LARGE SCALE GENOMIC DNA]</scope>
    <source>
        <strain evidence="1">CCMP1545</strain>
    </source>
</reference>
<dbReference type="SMART" id="SM00671">
    <property type="entry name" value="SEL1"/>
    <property type="match status" value="3"/>
</dbReference>
<dbReference type="EMBL" id="GG663735">
    <property type="protein sequence ID" value="EEH60395.1"/>
    <property type="molecule type" value="Genomic_DNA"/>
</dbReference>
<dbReference type="PANTHER" id="PTHR43628:SF1">
    <property type="entry name" value="CHITIN SYNTHASE REGULATORY FACTOR 2-RELATED"/>
    <property type="match status" value="1"/>
</dbReference>
<evidence type="ECO:0000313" key="2">
    <source>
        <dbReference type="Proteomes" id="UP000001876"/>
    </source>
</evidence>
<keyword evidence="2" id="KW-1185">Reference proteome</keyword>
<organism evidence="2">
    <name type="scientific">Micromonas pusilla (strain CCMP1545)</name>
    <name type="common">Picoplanktonic green alga</name>
    <dbReference type="NCBI Taxonomy" id="564608"/>
    <lineage>
        <taxon>Eukaryota</taxon>
        <taxon>Viridiplantae</taxon>
        <taxon>Chlorophyta</taxon>
        <taxon>Mamiellophyceae</taxon>
        <taxon>Mamiellales</taxon>
        <taxon>Mamiellaceae</taxon>
        <taxon>Micromonas</taxon>
    </lineage>
</organism>
<dbReference type="PANTHER" id="PTHR43628">
    <property type="entry name" value="ACTIVATOR OF C KINASE PROTEIN 1-RELATED"/>
    <property type="match status" value="1"/>
</dbReference>
<dbReference type="Proteomes" id="UP000001876">
    <property type="component" value="Unassembled WGS sequence"/>
</dbReference>
<dbReference type="KEGG" id="mpp:MICPUCDRAFT_50597"/>
<dbReference type="SUPFAM" id="SSF81901">
    <property type="entry name" value="HCP-like"/>
    <property type="match status" value="1"/>
</dbReference>
<dbReference type="Gene3D" id="1.25.40.10">
    <property type="entry name" value="Tetratricopeptide repeat domain"/>
    <property type="match status" value="2"/>
</dbReference>
<dbReference type="GeneID" id="9680867"/>
<protein>
    <submittedName>
        <fullName evidence="1">Predicted protein</fullName>
    </submittedName>
</protein>
<name>C1MIK1_MICPC</name>
<sequence length="343" mass="38343">METRARSNARLALLPPDPDAPSLRVDGVVACAILKRVPNVLDRLALAEASKVFWEASKEAASLPDALDFTDGSDDARLKRHDRQLIGGDRLDRLRYILNINGVLREEWRDEPTDYLFPHLGLCGDANERSYSYDMGFLWRDMLEIADDDFQDTPSEGIEWLQKAASIGSNDAKYFLGQIYLNRYFDLRNADIEEAIKWFRMHAECGGPYLDDEHDPSDGAEQLCLIHWGREEFEDAFKWASIAFDPGGGNLDAAYVVARCYAQGLGVKKDEVKAVEHYHAVVEYETSDFFAYAALELGNAYESGKGVRKCVPTAIEYYKKVVSHDGLAVDGARDALAALGVDA</sequence>
<dbReference type="OrthoDB" id="272077at2759"/>
<dbReference type="InterPro" id="IPR011990">
    <property type="entry name" value="TPR-like_helical_dom_sf"/>
</dbReference>
<dbReference type="Pfam" id="PF08238">
    <property type="entry name" value="Sel1"/>
    <property type="match status" value="4"/>
</dbReference>
<proteinExistence type="predicted"/>
<accession>C1MIK1</accession>
<dbReference type="RefSeq" id="XP_003055143.1">
    <property type="nucleotide sequence ID" value="XM_003055097.1"/>
</dbReference>
<dbReference type="InterPro" id="IPR052945">
    <property type="entry name" value="Mitotic_Regulator"/>
</dbReference>